<dbReference type="GO" id="GO:0006303">
    <property type="term" value="P:double-strand break repair via nonhomologous end joining"/>
    <property type="evidence" value="ECO:0007669"/>
    <property type="project" value="TreeGrafter"/>
</dbReference>
<feature type="non-terminal residue" evidence="3">
    <location>
        <position position="79"/>
    </location>
</feature>
<organism evidence="3 4">
    <name type="scientific">Acromyrmex insinuator</name>
    <dbReference type="NCBI Taxonomy" id="230686"/>
    <lineage>
        <taxon>Eukaryota</taxon>
        <taxon>Metazoa</taxon>
        <taxon>Ecdysozoa</taxon>
        <taxon>Arthropoda</taxon>
        <taxon>Hexapoda</taxon>
        <taxon>Insecta</taxon>
        <taxon>Pterygota</taxon>
        <taxon>Neoptera</taxon>
        <taxon>Endopterygota</taxon>
        <taxon>Hymenoptera</taxon>
        <taxon>Apocrita</taxon>
        <taxon>Aculeata</taxon>
        <taxon>Formicoidea</taxon>
        <taxon>Formicidae</taxon>
        <taxon>Myrmicinae</taxon>
        <taxon>Acromyrmex</taxon>
    </lineage>
</organism>
<keyword evidence="3" id="KW-0489">Methyltransferase</keyword>
<dbReference type="GO" id="GO:0044547">
    <property type="term" value="F:DNA topoisomerase binding"/>
    <property type="evidence" value="ECO:0007669"/>
    <property type="project" value="TreeGrafter"/>
</dbReference>
<dbReference type="GO" id="GO:0032259">
    <property type="term" value="P:methylation"/>
    <property type="evidence" value="ECO:0007669"/>
    <property type="project" value="UniProtKB-KW"/>
</dbReference>
<feature type="non-terminal residue" evidence="3">
    <location>
        <position position="1"/>
    </location>
</feature>
<dbReference type="GO" id="GO:0005634">
    <property type="term" value="C:nucleus"/>
    <property type="evidence" value="ECO:0007669"/>
    <property type="project" value="TreeGrafter"/>
</dbReference>
<feature type="compositionally biased region" description="Basic and acidic residues" evidence="1">
    <location>
        <begin position="59"/>
        <end position="79"/>
    </location>
</feature>
<keyword evidence="3" id="KW-0808">Transferase</keyword>
<keyword evidence="4" id="KW-1185">Reference proteome</keyword>
<evidence type="ECO:0000256" key="1">
    <source>
        <dbReference type="SAM" id="MobiDB-lite"/>
    </source>
</evidence>
<dbReference type="GO" id="GO:0000793">
    <property type="term" value="C:condensed chromosome"/>
    <property type="evidence" value="ECO:0007669"/>
    <property type="project" value="TreeGrafter"/>
</dbReference>
<dbReference type="InterPro" id="IPR041426">
    <property type="entry name" value="Mos1_HTH"/>
</dbReference>
<dbReference type="EMBL" id="JAANHZ010000076">
    <property type="protein sequence ID" value="KAG5316277.1"/>
    <property type="molecule type" value="Genomic_DNA"/>
</dbReference>
<dbReference type="GO" id="GO:0003697">
    <property type="term" value="F:single-stranded DNA binding"/>
    <property type="evidence" value="ECO:0007669"/>
    <property type="project" value="TreeGrafter"/>
</dbReference>
<feature type="region of interest" description="Disordered" evidence="1">
    <location>
        <begin position="53"/>
        <end position="79"/>
    </location>
</feature>
<dbReference type="GO" id="GO:0035861">
    <property type="term" value="C:site of double-strand break"/>
    <property type="evidence" value="ECO:0007669"/>
    <property type="project" value="TreeGrafter"/>
</dbReference>
<dbReference type="GO" id="GO:0015074">
    <property type="term" value="P:DNA integration"/>
    <property type="evidence" value="ECO:0007669"/>
    <property type="project" value="TreeGrafter"/>
</dbReference>
<name>A0A836E9Z5_9HYME</name>
<dbReference type="PANTHER" id="PTHR46060">
    <property type="entry name" value="MARINER MOS1 TRANSPOSASE-LIKE PROTEIN"/>
    <property type="match status" value="1"/>
</dbReference>
<dbReference type="Proteomes" id="UP000667349">
    <property type="component" value="Unassembled WGS sequence"/>
</dbReference>
<dbReference type="GO" id="GO:0000729">
    <property type="term" value="P:DNA double-strand break processing"/>
    <property type="evidence" value="ECO:0007669"/>
    <property type="project" value="TreeGrafter"/>
</dbReference>
<dbReference type="GO" id="GO:0000014">
    <property type="term" value="F:single-stranded DNA endodeoxyribonuclease activity"/>
    <property type="evidence" value="ECO:0007669"/>
    <property type="project" value="TreeGrafter"/>
</dbReference>
<sequence length="79" mass="9132">MSENKVHFRHILLYYFKKGKRAAEAHRKICGVYGDDALTERTTQKWFVKFRSGDTSLEDGPRSSRPTEVDSNDIKALVE</sequence>
<evidence type="ECO:0000259" key="2">
    <source>
        <dbReference type="Pfam" id="PF17906"/>
    </source>
</evidence>
<dbReference type="GO" id="GO:0031297">
    <property type="term" value="P:replication fork processing"/>
    <property type="evidence" value="ECO:0007669"/>
    <property type="project" value="TreeGrafter"/>
</dbReference>
<dbReference type="GO" id="GO:0044774">
    <property type="term" value="P:mitotic DNA integrity checkpoint signaling"/>
    <property type="evidence" value="ECO:0007669"/>
    <property type="project" value="TreeGrafter"/>
</dbReference>
<comment type="caution">
    <text evidence="3">The sequence shown here is derived from an EMBL/GenBank/DDBJ whole genome shotgun (WGS) entry which is preliminary data.</text>
</comment>
<dbReference type="GO" id="GO:0003690">
    <property type="term" value="F:double-stranded DNA binding"/>
    <property type="evidence" value="ECO:0007669"/>
    <property type="project" value="TreeGrafter"/>
</dbReference>
<dbReference type="GO" id="GO:0046975">
    <property type="term" value="F:histone H3K36 methyltransferase activity"/>
    <property type="evidence" value="ECO:0007669"/>
    <property type="project" value="TreeGrafter"/>
</dbReference>
<accession>A0A836E9Z5</accession>
<dbReference type="Pfam" id="PF17906">
    <property type="entry name" value="HTH_48"/>
    <property type="match status" value="1"/>
</dbReference>
<dbReference type="GO" id="GO:0042800">
    <property type="term" value="F:histone H3K4 methyltransferase activity"/>
    <property type="evidence" value="ECO:0007669"/>
    <property type="project" value="TreeGrafter"/>
</dbReference>
<dbReference type="AlphaFoldDB" id="A0A836E9Z5"/>
<feature type="domain" description="Mos1 transposase HTH" evidence="2">
    <location>
        <begin position="5"/>
        <end position="54"/>
    </location>
</feature>
<reference evidence="3" key="1">
    <citation type="submission" date="2020-02" db="EMBL/GenBank/DDBJ databases">
        <title>Relaxed selection underlies rapid genomic changes in the transitions from sociality to social parasitism in ants.</title>
        <authorList>
            <person name="Bi X."/>
        </authorList>
    </citation>
    <scope>NUCLEOTIDE SEQUENCE</scope>
    <source>
        <strain evidence="3">BGI-DK2013a</strain>
        <tissue evidence="3">Whole body</tissue>
    </source>
</reference>
<evidence type="ECO:0000313" key="3">
    <source>
        <dbReference type="EMBL" id="KAG5316277.1"/>
    </source>
</evidence>
<gene>
    <name evidence="3" type="primary">Setmar_23</name>
    <name evidence="3" type="ORF">G6Z75_0007360</name>
</gene>
<protein>
    <submittedName>
        <fullName evidence="3">SETMR methyltransferase</fullName>
    </submittedName>
</protein>
<dbReference type="PANTHER" id="PTHR46060:SF2">
    <property type="entry name" value="HISTONE-LYSINE N-METHYLTRANSFERASE SETMAR"/>
    <property type="match status" value="1"/>
</dbReference>
<proteinExistence type="predicted"/>
<evidence type="ECO:0000313" key="4">
    <source>
        <dbReference type="Proteomes" id="UP000667349"/>
    </source>
</evidence>
<dbReference type="Gene3D" id="1.10.10.1450">
    <property type="match status" value="1"/>
</dbReference>
<dbReference type="InterPro" id="IPR052709">
    <property type="entry name" value="Transposase-MT_Hybrid"/>
</dbReference>